<dbReference type="EMBL" id="UGNY01000001">
    <property type="protein sequence ID" value="STX39679.1"/>
    <property type="molecule type" value="Genomic_DNA"/>
</dbReference>
<feature type="binding site" evidence="6">
    <location>
        <position position="89"/>
    </location>
    <ligand>
        <name>Mg(2+)</name>
        <dbReference type="ChEBI" id="CHEBI:18420"/>
        <label>1</label>
    </ligand>
</feature>
<dbReference type="Proteomes" id="UP000251942">
    <property type="component" value="Unassembled WGS sequence"/>
</dbReference>
<gene>
    <name evidence="6 7" type="primary">ppa</name>
    <name evidence="7" type="ORF">Lfee_0641</name>
    <name evidence="9" type="ORF">NCTC11978_02884</name>
    <name evidence="8" type="ORF">NCTC12022_03083</name>
</gene>
<evidence type="ECO:0000256" key="6">
    <source>
        <dbReference type="HAMAP-Rule" id="MF_00209"/>
    </source>
</evidence>
<comment type="similarity">
    <text evidence="6">Belongs to the PPase family.</text>
</comment>
<comment type="subunit">
    <text evidence="6">Homohexamer.</text>
</comment>
<dbReference type="EC" id="3.6.1.1" evidence="6"/>
<evidence type="ECO:0000256" key="3">
    <source>
        <dbReference type="ARBA" id="ARBA00022723"/>
    </source>
</evidence>
<dbReference type="Gene3D" id="3.90.80.10">
    <property type="entry name" value="Inorganic pyrophosphatase"/>
    <property type="match status" value="1"/>
</dbReference>
<dbReference type="InterPro" id="IPR036649">
    <property type="entry name" value="Pyrophosphatase_sf"/>
</dbReference>
<dbReference type="EMBL" id="UASS01000038">
    <property type="protein sequence ID" value="SPX62325.1"/>
    <property type="molecule type" value="Genomic_DNA"/>
</dbReference>
<protein>
    <recommendedName>
        <fullName evidence="6">Inorganic pyrophosphatase</fullName>
        <ecNumber evidence="6">3.6.1.1</ecNumber>
    </recommendedName>
    <alternativeName>
        <fullName evidence="6">Pyrophosphate phospho-hydrolase</fullName>
        <shortName evidence="6">PPase</shortName>
    </alternativeName>
</protein>
<dbReference type="GO" id="GO:0000287">
    <property type="term" value="F:magnesium ion binding"/>
    <property type="evidence" value="ECO:0007669"/>
    <property type="project" value="UniProtKB-UniRule"/>
</dbReference>
<dbReference type="GO" id="GO:0006796">
    <property type="term" value="P:phosphate-containing compound metabolic process"/>
    <property type="evidence" value="ECO:0007669"/>
    <property type="project" value="InterPro"/>
</dbReference>
<keyword evidence="3 6" id="KW-0479">Metal-binding</keyword>
<evidence type="ECO:0000256" key="2">
    <source>
        <dbReference type="ARBA" id="ARBA00022490"/>
    </source>
</evidence>
<comment type="subcellular location">
    <subcellularLocation>
        <location evidence="6">Cytoplasm</location>
    </subcellularLocation>
</comment>
<dbReference type="HAMAP" id="MF_00209">
    <property type="entry name" value="Inorganic_PPase"/>
    <property type="match status" value="1"/>
</dbReference>
<dbReference type="CDD" id="cd00412">
    <property type="entry name" value="pyrophosphatase"/>
    <property type="match status" value="1"/>
</dbReference>
<keyword evidence="2 6" id="KW-0963">Cytoplasm</keyword>
<comment type="catalytic activity">
    <reaction evidence="6">
        <text>diphosphate + H2O = 2 phosphate + H(+)</text>
        <dbReference type="Rhea" id="RHEA:24576"/>
        <dbReference type="ChEBI" id="CHEBI:15377"/>
        <dbReference type="ChEBI" id="CHEBI:15378"/>
        <dbReference type="ChEBI" id="CHEBI:33019"/>
        <dbReference type="ChEBI" id="CHEBI:43474"/>
        <dbReference type="EC" id="3.6.1.1"/>
    </reaction>
</comment>
<accession>A0A0W0U5M9</accession>
<reference evidence="7 10" key="1">
    <citation type="submission" date="2015-11" db="EMBL/GenBank/DDBJ databases">
        <title>Genomic analysis of 38 Legionella species identifies large and diverse effector repertoires.</title>
        <authorList>
            <person name="Burstein D."/>
            <person name="Amaro F."/>
            <person name="Zusman T."/>
            <person name="Lifshitz Z."/>
            <person name="Cohen O."/>
            <person name="Gilbert J.A."/>
            <person name="Pupko T."/>
            <person name="Shuman H.A."/>
            <person name="Segal G."/>
        </authorList>
    </citation>
    <scope>NUCLEOTIDE SEQUENCE [LARGE SCALE GENOMIC DNA]</scope>
    <source>
        <strain evidence="7 10">WO-44C</strain>
    </source>
</reference>
<dbReference type="PANTHER" id="PTHR10286">
    <property type="entry name" value="INORGANIC PYROPHOSPHATASE"/>
    <property type="match status" value="1"/>
</dbReference>
<evidence type="ECO:0000256" key="5">
    <source>
        <dbReference type="ARBA" id="ARBA00022842"/>
    </source>
</evidence>
<dbReference type="STRING" id="453.Lfee_0641"/>
<organism evidence="7 10">
    <name type="scientific">Legionella feeleii</name>
    <dbReference type="NCBI Taxonomy" id="453"/>
    <lineage>
        <taxon>Bacteria</taxon>
        <taxon>Pseudomonadati</taxon>
        <taxon>Pseudomonadota</taxon>
        <taxon>Gammaproteobacteria</taxon>
        <taxon>Legionellales</taxon>
        <taxon>Legionellaceae</taxon>
        <taxon>Legionella</taxon>
    </lineage>
</organism>
<dbReference type="Proteomes" id="UP000254033">
    <property type="component" value="Unassembled WGS sequence"/>
</dbReference>
<feature type="binding site" evidence="6">
    <location>
        <position position="94"/>
    </location>
    <ligand>
        <name>Mg(2+)</name>
        <dbReference type="ChEBI" id="CHEBI:18420"/>
        <label>1</label>
    </ligand>
</feature>
<keyword evidence="5 6" id="KW-0460">Magnesium</keyword>
<comment type="function">
    <text evidence="6">Catalyzes the hydrolysis of inorganic pyrophosphate (PPi) forming two phosphate ions.</text>
</comment>
<dbReference type="EMBL" id="LNYB01000018">
    <property type="protein sequence ID" value="KTD03025.1"/>
    <property type="molecule type" value="Genomic_DNA"/>
</dbReference>
<sequence length="200" mass="22468">MTVLPFSVILRIIARLNYSVGEKMGLMDIKSGRDVPNEINVIIEIPMHGEPVKYEVNKETGALFVDRFMTTAMFYPTNYGYVPKTLSEDGDPVDVLVVTPVPLISGAVIPCRVVGMLKMTDEAGVDTKVLAVPTSKLSKMYEHVKTYKDLPHPLLLSIEHFFQHYKDLEEGKWVKVDGWQGPEAARDEIIASVARFEQDQ</sequence>
<evidence type="ECO:0000313" key="7">
    <source>
        <dbReference type="EMBL" id="KTD03025.1"/>
    </source>
</evidence>
<dbReference type="NCBIfam" id="NF002317">
    <property type="entry name" value="PRK01250.1"/>
    <property type="match status" value="1"/>
</dbReference>
<evidence type="ECO:0000313" key="8">
    <source>
        <dbReference type="EMBL" id="SPX62325.1"/>
    </source>
</evidence>
<dbReference type="Proteomes" id="UP000054698">
    <property type="component" value="Unassembled WGS sequence"/>
</dbReference>
<comment type="cofactor">
    <cofactor evidence="1 6">
        <name>Mg(2+)</name>
        <dbReference type="ChEBI" id="CHEBI:18420"/>
    </cofactor>
</comment>
<evidence type="ECO:0000313" key="12">
    <source>
        <dbReference type="Proteomes" id="UP000254033"/>
    </source>
</evidence>
<dbReference type="FunFam" id="3.90.80.10:FF:000001">
    <property type="entry name" value="Inorganic pyrophosphatase"/>
    <property type="match status" value="1"/>
</dbReference>
<dbReference type="PROSITE" id="PS00387">
    <property type="entry name" value="PPASE"/>
    <property type="match status" value="1"/>
</dbReference>
<evidence type="ECO:0000313" key="11">
    <source>
        <dbReference type="Proteomes" id="UP000251942"/>
    </source>
</evidence>
<dbReference type="InterPro" id="IPR008162">
    <property type="entry name" value="Pyrophosphatase"/>
</dbReference>
<evidence type="ECO:0000256" key="4">
    <source>
        <dbReference type="ARBA" id="ARBA00022801"/>
    </source>
</evidence>
<dbReference type="GO" id="GO:0005737">
    <property type="term" value="C:cytoplasm"/>
    <property type="evidence" value="ECO:0007669"/>
    <property type="project" value="UniProtKB-SubCell"/>
</dbReference>
<keyword evidence="10" id="KW-1185">Reference proteome</keyword>
<feature type="binding site" evidence="6">
    <location>
        <position position="94"/>
    </location>
    <ligand>
        <name>Mg(2+)</name>
        <dbReference type="ChEBI" id="CHEBI:18420"/>
        <label>2</label>
    </ligand>
</feature>
<feature type="binding site" evidence="6">
    <location>
        <position position="165"/>
    </location>
    <ligand>
        <name>substrate</name>
    </ligand>
</feature>
<evidence type="ECO:0000313" key="10">
    <source>
        <dbReference type="Proteomes" id="UP000054698"/>
    </source>
</evidence>
<feature type="binding site" evidence="6">
    <location>
        <position position="67"/>
    </location>
    <ligand>
        <name>substrate</name>
    </ligand>
</feature>
<dbReference type="Pfam" id="PF00719">
    <property type="entry name" value="Pyrophosphatase"/>
    <property type="match status" value="1"/>
</dbReference>
<feature type="binding site" evidence="6">
    <location>
        <position position="79"/>
    </location>
    <ligand>
        <name>substrate</name>
    </ligand>
</feature>
<evidence type="ECO:0000313" key="9">
    <source>
        <dbReference type="EMBL" id="STX39679.1"/>
    </source>
</evidence>
<dbReference type="SUPFAM" id="SSF50324">
    <property type="entry name" value="Inorganic pyrophosphatase"/>
    <property type="match status" value="1"/>
</dbReference>
<dbReference type="GO" id="GO:0004427">
    <property type="term" value="F:inorganic diphosphate phosphatase activity"/>
    <property type="evidence" value="ECO:0007669"/>
    <property type="project" value="UniProtKB-UniRule"/>
</dbReference>
<dbReference type="PATRIC" id="fig|453.4.peg.692"/>
<name>A0A0W0U5M9_9GAMM</name>
<feature type="binding site" evidence="6">
    <location>
        <position position="126"/>
    </location>
    <ligand>
        <name>Mg(2+)</name>
        <dbReference type="ChEBI" id="CHEBI:18420"/>
        <label>1</label>
    </ligand>
</feature>
<feature type="binding site" evidence="6">
    <location>
        <position position="53"/>
    </location>
    <ligand>
        <name>substrate</name>
    </ligand>
</feature>
<keyword evidence="4 6" id="KW-0378">Hydrolase</keyword>
<proteinExistence type="inferred from homology"/>
<reference evidence="11 12" key="2">
    <citation type="submission" date="2018-06" db="EMBL/GenBank/DDBJ databases">
        <authorList>
            <consortium name="Pathogen Informatics"/>
            <person name="Doyle S."/>
        </authorList>
    </citation>
    <scope>NUCLEOTIDE SEQUENCE [LARGE SCALE GENOMIC DNA]</scope>
    <source>
        <strain evidence="9 12">NCTC11978</strain>
        <strain evidence="8 11">NCTC12022</strain>
    </source>
</reference>
<evidence type="ECO:0000256" key="1">
    <source>
        <dbReference type="ARBA" id="ARBA00001946"/>
    </source>
</evidence>
<dbReference type="AlphaFoldDB" id="A0A0W0U5M9"/>